<dbReference type="Proteomes" id="UP000002258">
    <property type="component" value="Chromosome 2"/>
</dbReference>
<dbReference type="STRING" id="322104.A3LNH7"/>
<dbReference type="GO" id="GO:0000781">
    <property type="term" value="C:chromosome, telomeric region"/>
    <property type="evidence" value="ECO:0007669"/>
    <property type="project" value="UniProtKB-SubCell"/>
</dbReference>
<organism evidence="10 11">
    <name type="scientific">Scheffersomyces stipitis (strain ATCC 58785 / CBS 6054 / NBRC 10063 / NRRL Y-11545)</name>
    <name type="common">Yeast</name>
    <name type="synonym">Pichia stipitis</name>
    <dbReference type="NCBI Taxonomy" id="322104"/>
    <lineage>
        <taxon>Eukaryota</taxon>
        <taxon>Fungi</taxon>
        <taxon>Dikarya</taxon>
        <taxon>Ascomycota</taxon>
        <taxon>Saccharomycotina</taxon>
        <taxon>Pichiomycetes</taxon>
        <taxon>Debaryomycetaceae</taxon>
        <taxon>Scheffersomyces</taxon>
    </lineage>
</organism>
<dbReference type="InterPro" id="IPR019437">
    <property type="entry name" value="TPP1/Est3"/>
</dbReference>
<comment type="similarity">
    <text evidence="6">Belongs to the EST3 family.</text>
</comment>
<gene>
    <name evidence="10" type="ORF">PICST_55452</name>
</gene>
<evidence type="ECO:0000256" key="2">
    <source>
        <dbReference type="ARBA" id="ARBA00004574"/>
    </source>
</evidence>
<accession>A3LNH7</accession>
<dbReference type="GeneID" id="4836938"/>
<dbReference type="OMA" id="ADSTHKI"/>
<reference evidence="10 11" key="1">
    <citation type="journal article" date="2007" name="Nat. Biotechnol.">
        <title>Genome sequence of the lignocellulose-bioconverting and xylose-fermenting yeast Pichia stipitis.</title>
        <authorList>
            <person name="Jeffries T.W."/>
            <person name="Grigoriev I.V."/>
            <person name="Grimwood J."/>
            <person name="Laplaza J.M."/>
            <person name="Aerts A."/>
            <person name="Salamov A."/>
            <person name="Schmutz J."/>
            <person name="Lindquist E."/>
            <person name="Dehal P."/>
            <person name="Shapiro H."/>
            <person name="Jin Y.S."/>
            <person name="Passoth V."/>
            <person name="Richardson P.M."/>
        </authorList>
    </citation>
    <scope>NUCLEOTIDE SEQUENCE [LARGE SCALE GENOMIC DNA]</scope>
    <source>
        <strain evidence="11">ATCC 58785 / CBS 6054 / NBRC 10063 / NRRL Y-11545</strain>
    </source>
</reference>
<dbReference type="Gene3D" id="2.40.50.960">
    <property type="match status" value="1"/>
</dbReference>
<evidence type="ECO:0000256" key="8">
    <source>
        <dbReference type="ARBA" id="ARBA00024878"/>
    </source>
</evidence>
<dbReference type="GO" id="GO:0042162">
    <property type="term" value="F:telomeric DNA binding"/>
    <property type="evidence" value="ECO:0007669"/>
    <property type="project" value="InterPro"/>
</dbReference>
<dbReference type="AlphaFoldDB" id="A3LNH7"/>
<dbReference type="InParanoid" id="A3LNH7"/>
<evidence type="ECO:0000313" key="10">
    <source>
        <dbReference type="EMBL" id="ABN64335.2"/>
    </source>
</evidence>
<keyword evidence="3" id="KW-0158">Chromosome</keyword>
<evidence type="ECO:0000256" key="4">
    <source>
        <dbReference type="ARBA" id="ARBA00022895"/>
    </source>
</evidence>
<feature type="domain" description="Shelterin complex subunit TPP1/Est3" evidence="9">
    <location>
        <begin position="13"/>
        <end position="160"/>
    </location>
</feature>
<evidence type="ECO:0000256" key="7">
    <source>
        <dbReference type="ARBA" id="ARBA00023906"/>
    </source>
</evidence>
<sequence length="195" mass="23175">MNYNNDKFPLVFLQSWLWESVEKCIDPSRRYTSSLIKKNFVDETPRKASPIVRISKFIKVTDNKDLTVILSDSTNLMFAIFPFKPTIVNFEDKYKQRITFHTQNILIHIKKANLRFIERKDYPLYEIPAMGLSMVVLEVLDLEIFQRDQIMLSNKVESTLKFLHNESNYESLFGRKWNNAEENNDREDYDDVVSF</sequence>
<evidence type="ECO:0000313" key="11">
    <source>
        <dbReference type="Proteomes" id="UP000002258"/>
    </source>
</evidence>
<protein>
    <recommendedName>
        <fullName evidence="7">Telomere replication protein EST3</fullName>
    </recommendedName>
</protein>
<keyword evidence="4" id="KW-0779">Telomere</keyword>
<evidence type="ECO:0000256" key="5">
    <source>
        <dbReference type="ARBA" id="ARBA00023242"/>
    </source>
</evidence>
<keyword evidence="5" id="KW-0539">Nucleus</keyword>
<dbReference type="eggNOG" id="ENOG502RQ3Q">
    <property type="taxonomic scope" value="Eukaryota"/>
</dbReference>
<dbReference type="EMBL" id="CP000496">
    <property type="protein sequence ID" value="ABN64335.2"/>
    <property type="molecule type" value="Genomic_DNA"/>
</dbReference>
<evidence type="ECO:0000256" key="1">
    <source>
        <dbReference type="ARBA" id="ARBA00004123"/>
    </source>
</evidence>
<dbReference type="RefSeq" id="XP_001382364.2">
    <property type="nucleotide sequence ID" value="XM_001382327.1"/>
</dbReference>
<evidence type="ECO:0000259" key="9">
    <source>
        <dbReference type="Pfam" id="PF10341"/>
    </source>
</evidence>
<evidence type="ECO:0000256" key="6">
    <source>
        <dbReference type="ARBA" id="ARBA00023777"/>
    </source>
</evidence>
<dbReference type="GO" id="GO:0005697">
    <property type="term" value="C:telomerase holoenzyme complex"/>
    <property type="evidence" value="ECO:0007669"/>
    <property type="project" value="InterPro"/>
</dbReference>
<proteinExistence type="inferred from homology"/>
<keyword evidence="11" id="KW-1185">Reference proteome</keyword>
<dbReference type="KEGG" id="pic:PICST_55452"/>
<dbReference type="GO" id="GO:0007004">
    <property type="term" value="P:telomere maintenance via telomerase"/>
    <property type="evidence" value="ECO:0007669"/>
    <property type="project" value="InterPro"/>
</dbReference>
<evidence type="ECO:0000256" key="3">
    <source>
        <dbReference type="ARBA" id="ARBA00022454"/>
    </source>
</evidence>
<comment type="function">
    <text evidence="8">Component of the telomerase complex involved in telomere replication. Stimulates RNA/DNA heteroduplex unwinding which favors the telomere replication by the telomerase.</text>
</comment>
<comment type="subcellular location">
    <subcellularLocation>
        <location evidence="2">Chromosome</location>
        <location evidence="2">Telomere</location>
    </subcellularLocation>
    <subcellularLocation>
        <location evidence="1">Nucleus</location>
    </subcellularLocation>
</comment>
<name>A3LNH7_PICST</name>
<dbReference type="Pfam" id="PF10341">
    <property type="entry name" value="TPP1"/>
    <property type="match status" value="1"/>
</dbReference>
<dbReference type="OrthoDB" id="4083059at2759"/>
<dbReference type="HOGENOM" id="CLU_1354578_0_0_1"/>